<dbReference type="PANTHER" id="PTHR42859">
    <property type="entry name" value="OXIDOREDUCTASE"/>
    <property type="match status" value="1"/>
</dbReference>
<dbReference type="Proteomes" id="UP000243904">
    <property type="component" value="Chromosome I"/>
</dbReference>
<dbReference type="GO" id="GO:0051538">
    <property type="term" value="F:3 iron, 4 sulfur cluster binding"/>
    <property type="evidence" value="ECO:0007669"/>
    <property type="project" value="UniProtKB-KW"/>
</dbReference>
<evidence type="ECO:0000256" key="7">
    <source>
        <dbReference type="ARBA" id="ARBA00022982"/>
    </source>
</evidence>
<organism evidence="13 14">
    <name type="scientific">Bradyrhizobium canariense</name>
    <dbReference type="NCBI Taxonomy" id="255045"/>
    <lineage>
        <taxon>Bacteria</taxon>
        <taxon>Pseudomonadati</taxon>
        <taxon>Pseudomonadota</taxon>
        <taxon>Alphaproteobacteria</taxon>
        <taxon>Hyphomicrobiales</taxon>
        <taxon>Nitrobacteraceae</taxon>
        <taxon>Bradyrhizobium</taxon>
    </lineage>
</organism>
<dbReference type="PANTHER" id="PTHR42859:SF2">
    <property type="entry name" value="FERREDOXIN"/>
    <property type="match status" value="1"/>
</dbReference>
<dbReference type="GO" id="GO:0046872">
    <property type="term" value="F:metal ion binding"/>
    <property type="evidence" value="ECO:0007669"/>
    <property type="project" value="UniProtKB-KW"/>
</dbReference>
<keyword evidence="14" id="KW-1185">Reference proteome</keyword>
<evidence type="ECO:0000259" key="12">
    <source>
        <dbReference type="PROSITE" id="PS51379"/>
    </source>
</evidence>
<keyword evidence="8 11" id="KW-0408">Iron</keyword>
<dbReference type="InterPro" id="IPR000813">
    <property type="entry name" value="7Fe_ferredoxin"/>
</dbReference>
<evidence type="ECO:0000256" key="6">
    <source>
        <dbReference type="ARBA" id="ARBA00022737"/>
    </source>
</evidence>
<dbReference type="InterPro" id="IPR017900">
    <property type="entry name" value="4Fe4S_Fe_S_CS"/>
</dbReference>
<evidence type="ECO:0000256" key="1">
    <source>
        <dbReference type="ARBA" id="ARBA00001927"/>
    </source>
</evidence>
<keyword evidence="6 11" id="KW-0677">Repeat</keyword>
<evidence type="ECO:0000313" key="13">
    <source>
        <dbReference type="EMBL" id="SDS83489.1"/>
    </source>
</evidence>
<keyword evidence="3 11" id="KW-0813">Transport</keyword>
<evidence type="ECO:0000256" key="8">
    <source>
        <dbReference type="ARBA" id="ARBA00023004"/>
    </source>
</evidence>
<evidence type="ECO:0000256" key="11">
    <source>
        <dbReference type="RuleBase" id="RU364098"/>
    </source>
</evidence>
<feature type="domain" description="4Fe-4S ferredoxin-type" evidence="12">
    <location>
        <begin position="1"/>
        <end position="27"/>
    </location>
</feature>
<dbReference type="NCBIfam" id="NF045490">
    <property type="entry name" value="FdxA_Protbact"/>
    <property type="match status" value="1"/>
</dbReference>
<evidence type="ECO:0000256" key="2">
    <source>
        <dbReference type="ARBA" id="ARBA00001966"/>
    </source>
</evidence>
<comment type="function">
    <text evidence="11">Ferredoxins are iron-sulfur proteins that transfer electrons in a wide variety of metabolic reactions.</text>
</comment>
<dbReference type="GO" id="GO:0009055">
    <property type="term" value="F:electron transfer activity"/>
    <property type="evidence" value="ECO:0007669"/>
    <property type="project" value="InterPro"/>
</dbReference>
<evidence type="ECO:0000256" key="10">
    <source>
        <dbReference type="ARBA" id="ARBA00023291"/>
    </source>
</evidence>
<feature type="domain" description="4Fe-4S ferredoxin-type" evidence="12">
    <location>
        <begin position="31"/>
        <end position="60"/>
    </location>
</feature>
<dbReference type="InterPro" id="IPR050294">
    <property type="entry name" value="RnfB_subfamily"/>
</dbReference>
<protein>
    <recommendedName>
        <fullName evidence="11">Ferredoxin</fullName>
    </recommendedName>
</protein>
<proteinExistence type="predicted"/>
<keyword evidence="9 11" id="KW-0411">Iron-sulfur</keyword>
<accession>A0A1H1VHB8</accession>
<dbReference type="InterPro" id="IPR022569">
    <property type="entry name" value="Fd_C"/>
</dbReference>
<keyword evidence="4 11" id="KW-0004">4Fe-4S</keyword>
<comment type="cofactor">
    <cofactor evidence="1 11">
        <name>[3Fe-4S] cluster</name>
        <dbReference type="ChEBI" id="CHEBI:21137"/>
    </cofactor>
</comment>
<name>A0A1H1VHB8_9BRAD</name>
<dbReference type="SUPFAM" id="SSF54862">
    <property type="entry name" value="4Fe-4S ferredoxins"/>
    <property type="match status" value="1"/>
</dbReference>
<evidence type="ECO:0000256" key="9">
    <source>
        <dbReference type="ARBA" id="ARBA00023014"/>
    </source>
</evidence>
<dbReference type="Pfam" id="PF00037">
    <property type="entry name" value="Fer4"/>
    <property type="match status" value="1"/>
</dbReference>
<dbReference type="InterPro" id="IPR054829">
    <property type="entry name" value="FdxA"/>
</dbReference>
<keyword evidence="7 11" id="KW-0249">Electron transport</keyword>
<sequence length="109" mass="12250">MTYVVTEQCIRCKYTDCVTVCPVDCFREGAEMLVIDPEICIDCAVCEPACPVEAIKPDTHPDGARWKDLNARLSGEWPAVTVKSEPMPQAELFARQPDKFEKYLKPQIG</sequence>
<dbReference type="PROSITE" id="PS51379">
    <property type="entry name" value="4FE4S_FER_2"/>
    <property type="match status" value="2"/>
</dbReference>
<dbReference type="EMBL" id="LT629750">
    <property type="protein sequence ID" value="SDS83489.1"/>
    <property type="molecule type" value="Genomic_DNA"/>
</dbReference>
<evidence type="ECO:0000313" key="14">
    <source>
        <dbReference type="Proteomes" id="UP000243904"/>
    </source>
</evidence>
<dbReference type="PROSITE" id="PS00198">
    <property type="entry name" value="4FE4S_FER_1"/>
    <property type="match status" value="1"/>
</dbReference>
<gene>
    <name evidence="13" type="ORF">SAMN05444158_3389</name>
</gene>
<evidence type="ECO:0000256" key="5">
    <source>
        <dbReference type="ARBA" id="ARBA00022723"/>
    </source>
</evidence>
<dbReference type="GO" id="GO:0051539">
    <property type="term" value="F:4 iron, 4 sulfur cluster binding"/>
    <property type="evidence" value="ECO:0007669"/>
    <property type="project" value="UniProtKB-KW"/>
</dbReference>
<dbReference type="InterPro" id="IPR017896">
    <property type="entry name" value="4Fe4S_Fe-S-bd"/>
</dbReference>
<dbReference type="Gene3D" id="3.30.70.20">
    <property type="match status" value="1"/>
</dbReference>
<dbReference type="AlphaFoldDB" id="A0A1H1VHB8"/>
<evidence type="ECO:0000256" key="3">
    <source>
        <dbReference type="ARBA" id="ARBA00022448"/>
    </source>
</evidence>
<keyword evidence="5 11" id="KW-0479">Metal-binding</keyword>
<dbReference type="PRINTS" id="PR00354">
    <property type="entry name" value="7FE8SFRDOXIN"/>
</dbReference>
<keyword evidence="10 11" id="KW-0003">3Fe-4S</keyword>
<evidence type="ECO:0000256" key="4">
    <source>
        <dbReference type="ARBA" id="ARBA00022485"/>
    </source>
</evidence>
<reference evidence="14" key="1">
    <citation type="submission" date="2016-10" db="EMBL/GenBank/DDBJ databases">
        <authorList>
            <person name="Varghese N."/>
            <person name="Submissions S."/>
        </authorList>
    </citation>
    <scope>NUCLEOTIDE SEQUENCE [LARGE SCALE GENOMIC DNA]</scope>
    <source>
        <strain evidence="14">GAS369</strain>
    </source>
</reference>
<comment type="cofactor">
    <cofactor evidence="2 11">
        <name>[4Fe-4S] cluster</name>
        <dbReference type="ChEBI" id="CHEBI:49883"/>
    </cofactor>
</comment>
<dbReference type="RefSeq" id="WP_146688079.1">
    <property type="nucleotide sequence ID" value="NZ_LT629750.1"/>
</dbReference>
<dbReference type="Pfam" id="PF11953">
    <property type="entry name" value="DUF3470"/>
    <property type="match status" value="1"/>
</dbReference>